<organism evidence="12 13">
    <name type="scientific">Exidia glandulosa HHB12029</name>
    <dbReference type="NCBI Taxonomy" id="1314781"/>
    <lineage>
        <taxon>Eukaryota</taxon>
        <taxon>Fungi</taxon>
        <taxon>Dikarya</taxon>
        <taxon>Basidiomycota</taxon>
        <taxon>Agaricomycotina</taxon>
        <taxon>Agaricomycetes</taxon>
        <taxon>Auriculariales</taxon>
        <taxon>Exidiaceae</taxon>
        <taxon>Exidia</taxon>
    </lineage>
</organism>
<keyword evidence="3 10" id="KW-0812">Transmembrane</keyword>
<dbReference type="InterPro" id="IPR000757">
    <property type="entry name" value="Beta-glucanase-like"/>
</dbReference>
<name>A0A166B145_EXIGL</name>
<feature type="region of interest" description="Disordered" evidence="9">
    <location>
        <begin position="1"/>
        <end position="24"/>
    </location>
</feature>
<dbReference type="PANTHER" id="PTHR31361">
    <property type="entry name" value="BETA-GLUCAN SYNTHESIS-ASSOCIATED PROTEIN KRE6-RELATED"/>
    <property type="match status" value="1"/>
</dbReference>
<dbReference type="Gene3D" id="2.60.120.200">
    <property type="match status" value="2"/>
</dbReference>
<evidence type="ECO:0000256" key="1">
    <source>
        <dbReference type="ARBA" id="ARBA00004606"/>
    </source>
</evidence>
<evidence type="ECO:0000256" key="6">
    <source>
        <dbReference type="ARBA" id="ARBA00023136"/>
    </source>
</evidence>
<evidence type="ECO:0000256" key="7">
    <source>
        <dbReference type="ARBA" id="ARBA00023180"/>
    </source>
</evidence>
<keyword evidence="4" id="KW-0735">Signal-anchor</keyword>
<feature type="domain" description="GH16" evidence="11">
    <location>
        <begin position="103"/>
        <end position="483"/>
    </location>
</feature>
<dbReference type="PROSITE" id="PS51762">
    <property type="entry name" value="GH16_2"/>
    <property type="match status" value="1"/>
</dbReference>
<dbReference type="PANTHER" id="PTHR31361:SF15">
    <property type="entry name" value="GH16 DOMAIN-CONTAINING PROTEIN"/>
    <property type="match status" value="1"/>
</dbReference>
<dbReference type="InParanoid" id="A0A166B145"/>
<evidence type="ECO:0000256" key="4">
    <source>
        <dbReference type="ARBA" id="ARBA00022968"/>
    </source>
</evidence>
<keyword evidence="7" id="KW-0325">Glycoprotein</keyword>
<dbReference type="SUPFAM" id="SSF49899">
    <property type="entry name" value="Concanavalin A-like lectins/glucanases"/>
    <property type="match status" value="1"/>
</dbReference>
<evidence type="ECO:0000313" key="12">
    <source>
        <dbReference type="EMBL" id="KZV96989.1"/>
    </source>
</evidence>
<evidence type="ECO:0000256" key="2">
    <source>
        <dbReference type="ARBA" id="ARBA00010962"/>
    </source>
</evidence>
<keyword evidence="13" id="KW-1185">Reference proteome</keyword>
<evidence type="ECO:0000259" key="11">
    <source>
        <dbReference type="PROSITE" id="PS51762"/>
    </source>
</evidence>
<evidence type="ECO:0000256" key="3">
    <source>
        <dbReference type="ARBA" id="ARBA00022692"/>
    </source>
</evidence>
<dbReference type="GO" id="GO:0005789">
    <property type="term" value="C:endoplasmic reticulum membrane"/>
    <property type="evidence" value="ECO:0007669"/>
    <property type="project" value="TreeGrafter"/>
</dbReference>
<protein>
    <submittedName>
        <fullName evidence="12">Glycoside hydrolase family 16 protein</fullName>
    </submittedName>
</protein>
<evidence type="ECO:0000313" key="13">
    <source>
        <dbReference type="Proteomes" id="UP000077266"/>
    </source>
</evidence>
<reference evidence="12 13" key="1">
    <citation type="journal article" date="2016" name="Mol. Biol. Evol.">
        <title>Comparative Genomics of Early-Diverging Mushroom-Forming Fungi Provides Insights into the Origins of Lignocellulose Decay Capabilities.</title>
        <authorList>
            <person name="Nagy L.G."/>
            <person name="Riley R."/>
            <person name="Tritt A."/>
            <person name="Adam C."/>
            <person name="Daum C."/>
            <person name="Floudas D."/>
            <person name="Sun H."/>
            <person name="Yadav J.S."/>
            <person name="Pangilinan J."/>
            <person name="Larsson K.H."/>
            <person name="Matsuura K."/>
            <person name="Barry K."/>
            <person name="Labutti K."/>
            <person name="Kuo R."/>
            <person name="Ohm R.A."/>
            <person name="Bhattacharya S.S."/>
            <person name="Shirouzu T."/>
            <person name="Yoshinaga Y."/>
            <person name="Martin F.M."/>
            <person name="Grigoriev I.V."/>
            <person name="Hibbett D.S."/>
        </authorList>
    </citation>
    <scope>NUCLEOTIDE SEQUENCE [LARGE SCALE GENOMIC DNA]</scope>
    <source>
        <strain evidence="12 13">HHB12029</strain>
    </source>
</reference>
<dbReference type="Pfam" id="PF03935">
    <property type="entry name" value="SKN1_KRE6_Sbg1"/>
    <property type="match status" value="1"/>
</dbReference>
<keyword evidence="8" id="KW-0961">Cell wall biogenesis/degradation</keyword>
<dbReference type="GO" id="GO:0006078">
    <property type="term" value="P:(1-&gt;6)-beta-D-glucan biosynthetic process"/>
    <property type="evidence" value="ECO:0007669"/>
    <property type="project" value="TreeGrafter"/>
</dbReference>
<dbReference type="FunCoup" id="A0A166B145">
    <property type="interactions" value="90"/>
</dbReference>
<dbReference type="FunFam" id="2.60.120.200:FF:000135">
    <property type="entry name" value="Related to KRE6-glucan synthase subunit"/>
    <property type="match status" value="1"/>
</dbReference>
<keyword evidence="12" id="KW-0378">Hydrolase</keyword>
<accession>A0A166B145</accession>
<sequence length="542" mass="59539">MWPNNHGHDPDDDLHDPDPPGYFEKRSAVNPRGLMNIAMLLVVVCGVLALFVAYPVANFFSTEGIHQLIGNNAQINGTGQAADIANMPKLIDPATPDNAKTRTGFDGQEYKLVFSDEFNTDNRSFYPGDDPFWEAVDLWYGATRDLEWYDPDQVTTADGYLRLKLEQVDPTINHQLTMKSGMLQSWNKFCFTSGYIEIYAQLPGAPTTAGYWPGAWLMGNLGRAGYGASTDGLWPYTYDTCDTGILPNQTTLDGLGPAAAFNVPAPYGRPDYNYDLSWLPGQRLSACTCSDEDHPGPKVDNRLRGRGAPEIDILEAERCKHRVDAHGCVSQSAQFAPFSNQYAYTETAPAFVLQSPEKTEPNDYRGSALQQAVSCLTNVSDASYATGGGFGIFGFEFYADPNDPSQSFITWVSDGQPSYTMTGAAVGPDTTVGIGQRLIAPEPMSIILNLAVSESFQTVDLAAMTFPAEFLIDYVRVYQRKDAPDSDVGCDPKDYPTSDYIQQHLNAYSNPNLTSWAGAGYTFPRNSLSRFLTDNARDDSCM</sequence>
<comment type="subcellular location">
    <subcellularLocation>
        <location evidence="1">Membrane</location>
        <topology evidence="1">Single-pass type II membrane protein</topology>
    </subcellularLocation>
</comment>
<dbReference type="Proteomes" id="UP000077266">
    <property type="component" value="Unassembled WGS sequence"/>
</dbReference>
<evidence type="ECO:0000256" key="5">
    <source>
        <dbReference type="ARBA" id="ARBA00022989"/>
    </source>
</evidence>
<dbReference type="AlphaFoldDB" id="A0A166B145"/>
<dbReference type="OrthoDB" id="412647at2759"/>
<dbReference type="EMBL" id="KV425936">
    <property type="protein sequence ID" value="KZV96989.1"/>
    <property type="molecule type" value="Genomic_DNA"/>
</dbReference>
<evidence type="ECO:0000256" key="10">
    <source>
        <dbReference type="SAM" id="Phobius"/>
    </source>
</evidence>
<proteinExistence type="inferred from homology"/>
<dbReference type="GO" id="GO:0005886">
    <property type="term" value="C:plasma membrane"/>
    <property type="evidence" value="ECO:0007669"/>
    <property type="project" value="TreeGrafter"/>
</dbReference>
<dbReference type="GO" id="GO:0015926">
    <property type="term" value="F:glucosidase activity"/>
    <property type="evidence" value="ECO:0007669"/>
    <property type="project" value="TreeGrafter"/>
</dbReference>
<dbReference type="InterPro" id="IPR013320">
    <property type="entry name" value="ConA-like_dom_sf"/>
</dbReference>
<keyword evidence="5 10" id="KW-1133">Transmembrane helix</keyword>
<keyword evidence="6 10" id="KW-0472">Membrane</keyword>
<comment type="similarity">
    <text evidence="2">Belongs to the SKN1/KRE6 family.</text>
</comment>
<feature type="transmembrane region" description="Helical" evidence="10">
    <location>
        <begin position="34"/>
        <end position="57"/>
    </location>
</feature>
<gene>
    <name evidence="12" type="ORF">EXIGLDRAFT_714106</name>
</gene>
<evidence type="ECO:0000256" key="8">
    <source>
        <dbReference type="ARBA" id="ARBA00023316"/>
    </source>
</evidence>
<evidence type="ECO:0000256" key="9">
    <source>
        <dbReference type="SAM" id="MobiDB-lite"/>
    </source>
</evidence>
<dbReference type="STRING" id="1314781.A0A166B145"/>
<dbReference type="InterPro" id="IPR005629">
    <property type="entry name" value="Skn1/Kre6/Sbg1"/>
</dbReference>
<dbReference type="GO" id="GO:0031505">
    <property type="term" value="P:fungal-type cell wall organization"/>
    <property type="evidence" value="ECO:0007669"/>
    <property type="project" value="TreeGrafter"/>
</dbReference>